<keyword evidence="3 10" id="KW-0645">Protease</keyword>
<dbReference type="GO" id="GO:0006508">
    <property type="term" value="P:proteolysis"/>
    <property type="evidence" value="ECO:0007669"/>
    <property type="project" value="UniProtKB-KW"/>
</dbReference>
<reference evidence="10 11" key="1">
    <citation type="journal article" date="2019" name="Int. J. Syst. Evol. Microbiol.">
        <title>The Global Catalogue of Microorganisms (GCM) 10K type strain sequencing project: providing services to taxonomists for standard genome sequencing and annotation.</title>
        <authorList>
            <consortium name="The Broad Institute Genomics Platform"/>
            <consortium name="The Broad Institute Genome Sequencing Center for Infectious Disease"/>
            <person name="Wu L."/>
            <person name="Ma J."/>
        </authorList>
    </citation>
    <scope>NUCLEOTIDE SEQUENCE [LARGE SCALE GENOMIC DNA]</scope>
    <source>
        <strain evidence="10 11">JCM 16227</strain>
    </source>
</reference>
<evidence type="ECO:0000256" key="4">
    <source>
        <dbReference type="ARBA" id="ARBA00022692"/>
    </source>
</evidence>
<dbReference type="PANTHER" id="PTHR43066">
    <property type="entry name" value="RHOMBOID-RELATED PROTEIN"/>
    <property type="match status" value="1"/>
</dbReference>
<dbReference type="EMBL" id="BAAARB010000030">
    <property type="protein sequence ID" value="GAA2393005.1"/>
    <property type="molecule type" value="Genomic_DNA"/>
</dbReference>
<evidence type="ECO:0000259" key="9">
    <source>
        <dbReference type="Pfam" id="PF01694"/>
    </source>
</evidence>
<gene>
    <name evidence="10" type="ORF">GCM10009855_35980</name>
</gene>
<evidence type="ECO:0000313" key="11">
    <source>
        <dbReference type="Proteomes" id="UP001501170"/>
    </source>
</evidence>
<dbReference type="Pfam" id="PF01694">
    <property type="entry name" value="Rhomboid"/>
    <property type="match status" value="1"/>
</dbReference>
<dbReference type="GO" id="GO:0008233">
    <property type="term" value="F:peptidase activity"/>
    <property type="evidence" value="ECO:0007669"/>
    <property type="project" value="UniProtKB-KW"/>
</dbReference>
<evidence type="ECO:0000313" key="10">
    <source>
        <dbReference type="EMBL" id="GAA2393005.1"/>
    </source>
</evidence>
<accession>A0ABN3I2B1</accession>
<evidence type="ECO:0000256" key="7">
    <source>
        <dbReference type="ARBA" id="ARBA00023136"/>
    </source>
</evidence>
<dbReference type="PANTHER" id="PTHR43066:SF1">
    <property type="entry name" value="RHOMBOID PROTEIN 2"/>
    <property type="match status" value="1"/>
</dbReference>
<evidence type="ECO:0000256" key="1">
    <source>
        <dbReference type="ARBA" id="ARBA00004141"/>
    </source>
</evidence>
<evidence type="ECO:0000256" key="2">
    <source>
        <dbReference type="ARBA" id="ARBA00009045"/>
    </source>
</evidence>
<comment type="similarity">
    <text evidence="2">Belongs to the peptidase S54 family.</text>
</comment>
<dbReference type="InterPro" id="IPR035952">
    <property type="entry name" value="Rhomboid-like_sf"/>
</dbReference>
<dbReference type="Gene3D" id="1.20.1540.10">
    <property type="entry name" value="Rhomboid-like"/>
    <property type="match status" value="1"/>
</dbReference>
<evidence type="ECO:0000256" key="5">
    <source>
        <dbReference type="ARBA" id="ARBA00022801"/>
    </source>
</evidence>
<feature type="transmembrane region" description="Helical" evidence="8">
    <location>
        <begin position="47"/>
        <end position="74"/>
    </location>
</feature>
<organism evidence="10 11">
    <name type="scientific">Gordonia cholesterolivorans</name>
    <dbReference type="NCBI Taxonomy" id="559625"/>
    <lineage>
        <taxon>Bacteria</taxon>
        <taxon>Bacillati</taxon>
        <taxon>Actinomycetota</taxon>
        <taxon>Actinomycetes</taxon>
        <taxon>Mycobacteriales</taxon>
        <taxon>Gordoniaceae</taxon>
        <taxon>Gordonia</taxon>
    </lineage>
</organism>
<evidence type="ECO:0000256" key="3">
    <source>
        <dbReference type="ARBA" id="ARBA00022670"/>
    </source>
</evidence>
<comment type="caution">
    <text evidence="10">The sequence shown here is derived from an EMBL/GenBank/DDBJ whole genome shotgun (WGS) entry which is preliminary data.</text>
</comment>
<dbReference type="Proteomes" id="UP001501170">
    <property type="component" value="Unassembled WGS sequence"/>
</dbReference>
<keyword evidence="11" id="KW-1185">Reference proteome</keyword>
<protein>
    <submittedName>
        <fullName evidence="10">Rhomboid family intramembrane serine protease</fullName>
    </submittedName>
</protein>
<evidence type="ECO:0000256" key="6">
    <source>
        <dbReference type="ARBA" id="ARBA00022989"/>
    </source>
</evidence>
<keyword evidence="5" id="KW-0378">Hydrolase</keyword>
<keyword evidence="4 8" id="KW-0812">Transmembrane</keyword>
<dbReference type="InterPro" id="IPR022764">
    <property type="entry name" value="Peptidase_S54_rhomboid_dom"/>
</dbReference>
<name>A0ABN3I2B1_9ACTN</name>
<feature type="transmembrane region" description="Helical" evidence="8">
    <location>
        <begin position="81"/>
        <end position="100"/>
    </location>
</feature>
<keyword evidence="7 8" id="KW-0472">Membrane</keyword>
<comment type="subcellular location">
    <subcellularLocation>
        <location evidence="1">Membrane</location>
        <topology evidence="1">Multi-pass membrane protein</topology>
    </subcellularLocation>
</comment>
<feature type="transmembrane region" description="Helical" evidence="8">
    <location>
        <begin position="106"/>
        <end position="126"/>
    </location>
</feature>
<proteinExistence type="inferred from homology"/>
<dbReference type="SUPFAM" id="SSF144091">
    <property type="entry name" value="Rhomboid-like"/>
    <property type="match status" value="1"/>
</dbReference>
<keyword evidence="6 8" id="KW-1133">Transmembrane helix</keyword>
<evidence type="ECO:0000256" key="8">
    <source>
        <dbReference type="SAM" id="Phobius"/>
    </source>
</evidence>
<feature type="transmembrane region" description="Helical" evidence="8">
    <location>
        <begin position="133"/>
        <end position="151"/>
    </location>
</feature>
<sequence>MPKWERSGITMGVIAVALLVVEAIDMATGGDLDEYGIVPRRLSGLDGIIWAPLLHSDFAHLIGNLIPGVVLGFLLLMSGRFLWVTAIVWVISGLGVWLTAPTGSVTIGASGIVFGWLAYLLVRGLFNRDVWQVLGGVVLLAVYGGILWGVLPHGGGVSWQGHLFGAVGGVLAAWMLSDRRDPGSSEPRRPELKGGPR</sequence>
<feature type="domain" description="Peptidase S54 rhomboid" evidence="9">
    <location>
        <begin position="48"/>
        <end position="178"/>
    </location>
</feature>